<protein>
    <submittedName>
        <fullName evidence="1">Uncharacterized protein</fullName>
    </submittedName>
</protein>
<accession>A0A061DCK4</accession>
<proteinExistence type="predicted"/>
<dbReference type="EMBL" id="LK391710">
    <property type="protein sequence ID" value="CDR97832.1"/>
    <property type="molecule type" value="Genomic_DNA"/>
</dbReference>
<dbReference type="GeneID" id="24566373"/>
<gene>
    <name evidence="1" type="ORF">BBBOND_0403200</name>
</gene>
<dbReference type="RefSeq" id="XP_012770018.1">
    <property type="nucleotide sequence ID" value="XM_012914564.1"/>
</dbReference>
<dbReference type="AlphaFoldDB" id="A0A061DCK4"/>
<dbReference type="Proteomes" id="UP000033188">
    <property type="component" value="Chromosome 4"/>
</dbReference>
<reference evidence="2" key="1">
    <citation type="journal article" date="2014" name="Nucleic Acids Res.">
        <title>The evolutionary dynamics of variant antigen genes in Babesia reveal a history of genomic innovation underlying host-parasite interaction.</title>
        <authorList>
            <person name="Jackson A.P."/>
            <person name="Otto T.D."/>
            <person name="Darby A."/>
            <person name="Ramaprasad A."/>
            <person name="Xia D."/>
            <person name="Echaide I.E."/>
            <person name="Farber M."/>
            <person name="Gahlot S."/>
            <person name="Gamble J."/>
            <person name="Gupta D."/>
            <person name="Gupta Y."/>
            <person name="Jackson L."/>
            <person name="Malandrin L."/>
            <person name="Malas T.B."/>
            <person name="Moussa E."/>
            <person name="Nair M."/>
            <person name="Reid A.J."/>
            <person name="Sanders M."/>
            <person name="Sharma J."/>
            <person name="Tracey A."/>
            <person name="Quail M.A."/>
            <person name="Weir W."/>
            <person name="Wastling J.M."/>
            <person name="Hall N."/>
            <person name="Willadsen P."/>
            <person name="Lingelbach K."/>
            <person name="Shiels B."/>
            <person name="Tait A."/>
            <person name="Berriman M."/>
            <person name="Allred D.R."/>
            <person name="Pain A."/>
        </authorList>
    </citation>
    <scope>NUCLEOTIDE SEQUENCE [LARGE SCALE GENOMIC DNA]</scope>
    <source>
        <strain evidence="2">Bond</strain>
    </source>
</reference>
<dbReference type="KEGG" id="bbig:BBBOND_0403200"/>
<evidence type="ECO:0000313" key="2">
    <source>
        <dbReference type="Proteomes" id="UP000033188"/>
    </source>
</evidence>
<name>A0A061DCK4_BABBI</name>
<organism evidence="1 2">
    <name type="scientific">Babesia bigemina</name>
    <dbReference type="NCBI Taxonomy" id="5866"/>
    <lineage>
        <taxon>Eukaryota</taxon>
        <taxon>Sar</taxon>
        <taxon>Alveolata</taxon>
        <taxon>Apicomplexa</taxon>
        <taxon>Aconoidasida</taxon>
        <taxon>Piroplasmida</taxon>
        <taxon>Babesiidae</taxon>
        <taxon>Babesia</taxon>
    </lineage>
</organism>
<keyword evidence="2" id="KW-1185">Reference proteome</keyword>
<dbReference type="VEuPathDB" id="PiroplasmaDB:BBBOND_0403200"/>
<sequence length="82" mass="9214">MGEKHPVAYTGQKYVQIWQTHLLFVNKMFANANLTATLTTATAIYRNVGIYSDEMYKVASLAITKRPSNPCWTHYLFASPGA</sequence>
<evidence type="ECO:0000313" key="1">
    <source>
        <dbReference type="EMBL" id="CDR97832.1"/>
    </source>
</evidence>